<evidence type="ECO:0000313" key="2">
    <source>
        <dbReference type="RefSeq" id="XP_022726286.1"/>
    </source>
</evidence>
<dbReference type="PANTHER" id="PTHR34569:SF12">
    <property type="entry name" value="TRANSMEMBRANE PROTEIN"/>
    <property type="match status" value="1"/>
</dbReference>
<dbReference type="RefSeq" id="XP_022726286.1">
    <property type="nucleotide sequence ID" value="XM_022870551.1"/>
</dbReference>
<organism evidence="1 2">
    <name type="scientific">Durio zibethinus</name>
    <name type="common">Durian</name>
    <dbReference type="NCBI Taxonomy" id="66656"/>
    <lineage>
        <taxon>Eukaryota</taxon>
        <taxon>Viridiplantae</taxon>
        <taxon>Streptophyta</taxon>
        <taxon>Embryophyta</taxon>
        <taxon>Tracheophyta</taxon>
        <taxon>Spermatophyta</taxon>
        <taxon>Magnoliopsida</taxon>
        <taxon>eudicotyledons</taxon>
        <taxon>Gunneridae</taxon>
        <taxon>Pentapetalae</taxon>
        <taxon>rosids</taxon>
        <taxon>malvids</taxon>
        <taxon>Malvales</taxon>
        <taxon>Malvaceae</taxon>
        <taxon>Helicteroideae</taxon>
        <taxon>Durio</taxon>
    </lineage>
</organism>
<dbReference type="Proteomes" id="UP000515121">
    <property type="component" value="Unplaced"/>
</dbReference>
<dbReference type="KEGG" id="dzi:111282462"/>
<sequence length="164" mass="18657">MATDNSIIEDPNTKTNKEANLNLDHPSINSHSPTFFLHNGFSSSQVSDIEMITMQSVSYTSLKDLLPTQTPAIASPTHNSSWHEIPIKNPLVKHAALAYLLPMSSPPEVGEKGLFGRLKERCCGECGCVLWLYDVVWRSVKEAFWERREEVYDDYYDDDEYKVD</sequence>
<dbReference type="AlphaFoldDB" id="A0A6P5XEK1"/>
<dbReference type="PANTHER" id="PTHR34569">
    <property type="entry name" value="EXPRESSED PROTEIN"/>
    <property type="match status" value="1"/>
</dbReference>
<dbReference type="GeneID" id="111282462"/>
<name>A0A6P5XEK1_DURZI</name>
<reference evidence="2" key="1">
    <citation type="submission" date="2025-08" db="UniProtKB">
        <authorList>
            <consortium name="RefSeq"/>
        </authorList>
    </citation>
    <scope>IDENTIFICATION</scope>
    <source>
        <tissue evidence="2">Fruit stalk</tissue>
    </source>
</reference>
<accession>A0A6P5XEK1</accession>
<dbReference type="OrthoDB" id="682663at2759"/>
<proteinExistence type="predicted"/>
<evidence type="ECO:0000313" key="1">
    <source>
        <dbReference type="Proteomes" id="UP000515121"/>
    </source>
</evidence>
<gene>
    <name evidence="2" type="primary">LOC111282462</name>
</gene>
<protein>
    <submittedName>
        <fullName evidence="2">Uncharacterized protein LOC111282462</fullName>
    </submittedName>
</protein>
<keyword evidence="1" id="KW-1185">Reference proteome</keyword>